<dbReference type="EMBL" id="VFLP01000080">
    <property type="protein sequence ID" value="TRX88789.1"/>
    <property type="molecule type" value="Genomic_DNA"/>
</dbReference>
<feature type="compositionally biased region" description="Polar residues" evidence="1">
    <location>
        <begin position="273"/>
        <end position="291"/>
    </location>
</feature>
<dbReference type="OrthoDB" id="4758077at2759"/>
<keyword evidence="3" id="KW-1185">Reference proteome</keyword>
<evidence type="ECO:0000256" key="1">
    <source>
        <dbReference type="SAM" id="MobiDB-lite"/>
    </source>
</evidence>
<evidence type="ECO:0000313" key="2">
    <source>
        <dbReference type="EMBL" id="TRX88789.1"/>
    </source>
</evidence>
<proteinExistence type="predicted"/>
<comment type="caution">
    <text evidence="2">The sequence shown here is derived from an EMBL/GenBank/DDBJ whole genome shotgun (WGS) entry which is preliminary data.</text>
</comment>
<feature type="region of interest" description="Disordered" evidence="1">
    <location>
        <begin position="327"/>
        <end position="346"/>
    </location>
</feature>
<sequence length="588" mass="65863">MAAEDQDTARGLSTDESADEGGLPAIASIDGTNDNEDEQPFPNSKFPFFKKGTGIDPTTTQNSSWIFHTMEDSAYKTPDNSFCTKSPIVAKHRILYKRNNLGMDERHLRDIDDPEEYWKAVLKIAPPRPWMDVSEVMKHLTRVHPMEKPSMSNLWRDAKALLSAAAREGSRNGWNNDANIRVSKTDPEFWEALRIVGDAEDGHGVFPSKLRSKIVSAGFAWIFAEPVERILPQCWEKYASRMGLPFYKSMPVMHRESDNREAATLSLTGHIITPQSFAGSPDHSGTLTPQRSRNKFRRGGIPVRPDEQQQYLQDLYKRAEQGGSAYLEGSQMQLPSKDKAPTLPRDQDAMQDIPRPTVEDEPFVEPNVEAAHALRSMRTKDAGDIQRPPRTTISRPIDYANAHHLWAATEQNIAQLSTNLTKLHNLMPDEMEKVVFTAMKHAIDDGPIEGKIREVLGMTLQKAGLQSKEVMQSTIEELVAISTERDRKVIGSVQATIAGLAENQQSLQETTRIMTQRLEALESKIEALEHATVAQGNSAAKIKAEPTHEPDHHQDASQQANPTAEAQPTDLEHTTQVIPRKRKNIWAQ</sequence>
<evidence type="ECO:0000313" key="3">
    <source>
        <dbReference type="Proteomes" id="UP000319160"/>
    </source>
</evidence>
<feature type="compositionally biased region" description="Polar residues" evidence="1">
    <location>
        <begin position="556"/>
        <end position="566"/>
    </location>
</feature>
<feature type="region of interest" description="Disordered" evidence="1">
    <location>
        <begin position="1"/>
        <end position="53"/>
    </location>
</feature>
<dbReference type="AlphaFoldDB" id="A0A553HLF4"/>
<feature type="compositionally biased region" description="Basic residues" evidence="1">
    <location>
        <begin position="579"/>
        <end position="588"/>
    </location>
</feature>
<organism evidence="2 3">
    <name type="scientific">Xylaria flabelliformis</name>
    <dbReference type="NCBI Taxonomy" id="2512241"/>
    <lineage>
        <taxon>Eukaryota</taxon>
        <taxon>Fungi</taxon>
        <taxon>Dikarya</taxon>
        <taxon>Ascomycota</taxon>
        <taxon>Pezizomycotina</taxon>
        <taxon>Sordariomycetes</taxon>
        <taxon>Xylariomycetidae</taxon>
        <taxon>Xylariales</taxon>
        <taxon>Xylariaceae</taxon>
        <taxon>Xylaria</taxon>
    </lineage>
</organism>
<reference evidence="3" key="1">
    <citation type="submission" date="2019-06" db="EMBL/GenBank/DDBJ databases">
        <title>Draft genome sequence of the griseofulvin-producing fungus Xylaria cubensis strain G536.</title>
        <authorList>
            <person name="Mead M.E."/>
            <person name="Raja H.A."/>
            <person name="Steenwyk J.L."/>
            <person name="Knowles S.L."/>
            <person name="Oberlies N.H."/>
            <person name="Rokas A."/>
        </authorList>
    </citation>
    <scope>NUCLEOTIDE SEQUENCE [LARGE SCALE GENOMIC DNA]</scope>
    <source>
        <strain evidence="3">G536</strain>
    </source>
</reference>
<protein>
    <submittedName>
        <fullName evidence="2">Uncharacterized protein</fullName>
    </submittedName>
</protein>
<gene>
    <name evidence="2" type="ORF">FHL15_010359</name>
</gene>
<feature type="region of interest" description="Disordered" evidence="1">
    <location>
        <begin position="273"/>
        <end position="308"/>
    </location>
</feature>
<dbReference type="Proteomes" id="UP000319160">
    <property type="component" value="Unassembled WGS sequence"/>
</dbReference>
<feature type="region of interest" description="Disordered" evidence="1">
    <location>
        <begin position="536"/>
        <end position="588"/>
    </location>
</feature>
<feature type="compositionally biased region" description="Basic and acidic residues" evidence="1">
    <location>
        <begin position="336"/>
        <end position="346"/>
    </location>
</feature>
<name>A0A553HLF4_9PEZI</name>
<accession>A0A553HLF4</accession>
<feature type="compositionally biased region" description="Low complexity" evidence="1">
    <location>
        <begin position="40"/>
        <end position="51"/>
    </location>
</feature>
<feature type="compositionally biased region" description="Basic and acidic residues" evidence="1">
    <location>
        <begin position="542"/>
        <end position="555"/>
    </location>
</feature>